<proteinExistence type="inferred from homology"/>
<keyword evidence="6" id="KW-1185">Reference proteome</keyword>
<feature type="region of interest" description="Disordered" evidence="4">
    <location>
        <begin position="1"/>
        <end position="38"/>
    </location>
</feature>
<evidence type="ECO:0000256" key="1">
    <source>
        <dbReference type="ARBA" id="ARBA00007347"/>
    </source>
</evidence>
<keyword evidence="2" id="KW-1015">Disulfide bond</keyword>
<comment type="subcellular location">
    <subcellularLocation>
        <location evidence="3">Mitochondrion</location>
    </subcellularLocation>
</comment>
<evidence type="ECO:0000256" key="2">
    <source>
        <dbReference type="ARBA" id="ARBA00023157"/>
    </source>
</evidence>
<evidence type="ECO:0000256" key="4">
    <source>
        <dbReference type="SAM" id="MobiDB-lite"/>
    </source>
</evidence>
<keyword evidence="3" id="KW-0496">Mitochondrion</keyword>
<organism evidence="5 6">
    <name type="scientific">Chloropicon roscoffensis</name>
    <dbReference type="NCBI Taxonomy" id="1461544"/>
    <lineage>
        <taxon>Eukaryota</taxon>
        <taxon>Viridiplantae</taxon>
        <taxon>Chlorophyta</taxon>
        <taxon>Chloropicophyceae</taxon>
        <taxon>Chloropicales</taxon>
        <taxon>Chloropicaceae</taxon>
        <taxon>Chloropicon</taxon>
    </lineage>
</organism>
<name>A0AAX4NYP8_9CHLO</name>
<gene>
    <name evidence="5" type="ORF">HKI87_01g02390</name>
</gene>
<comment type="similarity">
    <text evidence="1 3">Belongs to the CMC family.</text>
</comment>
<evidence type="ECO:0000313" key="5">
    <source>
        <dbReference type="EMBL" id="WZN58715.1"/>
    </source>
</evidence>
<evidence type="ECO:0000313" key="6">
    <source>
        <dbReference type="Proteomes" id="UP001472866"/>
    </source>
</evidence>
<dbReference type="Pfam" id="PF08583">
    <property type="entry name" value="Cmc1"/>
    <property type="match status" value="1"/>
</dbReference>
<evidence type="ECO:0000256" key="3">
    <source>
        <dbReference type="RuleBase" id="RU364104"/>
    </source>
</evidence>
<dbReference type="Proteomes" id="UP001472866">
    <property type="component" value="Chromosome 01"/>
</dbReference>
<accession>A0AAX4NYP8</accession>
<protein>
    <recommendedName>
        <fullName evidence="3">COX assembly mitochondrial protein</fullName>
    </recommendedName>
</protein>
<reference evidence="5 6" key="1">
    <citation type="submission" date="2024-03" db="EMBL/GenBank/DDBJ databases">
        <title>Complete genome sequence of the green alga Chloropicon roscoffensis RCC1871.</title>
        <authorList>
            <person name="Lemieux C."/>
            <person name="Pombert J.-F."/>
            <person name="Otis C."/>
            <person name="Turmel M."/>
        </authorList>
    </citation>
    <scope>NUCLEOTIDE SEQUENCE [LARGE SCALE GENOMIC DNA]</scope>
    <source>
        <strain evidence="5 6">RCC1871</strain>
    </source>
</reference>
<sequence length="132" mass="14718">MGSKLSKESAPAEGAGTGGRDAADVSPAPPDSSTTHDFHQMKALRYNVKKKAMAACGDLHGDLLDCFQKASMFTFKPICQDENNAFWECYKRERGMEPEEPRKMSFRQMFDDTKAYVEEQWGAAKGKDPESN</sequence>
<dbReference type="InterPro" id="IPR013892">
    <property type="entry name" value="Cyt_c_biogenesis_Cmc1-like"/>
</dbReference>
<dbReference type="EMBL" id="CP151501">
    <property type="protein sequence ID" value="WZN58715.1"/>
    <property type="molecule type" value="Genomic_DNA"/>
</dbReference>
<dbReference type="AlphaFoldDB" id="A0AAX4NYP8"/>
<dbReference type="GO" id="GO:0005739">
    <property type="term" value="C:mitochondrion"/>
    <property type="evidence" value="ECO:0007669"/>
    <property type="project" value="UniProtKB-SubCell"/>
</dbReference>